<keyword evidence="9" id="KW-1015">Disulfide bond</keyword>
<dbReference type="AlphaFoldDB" id="S8CNT2"/>
<evidence type="ECO:0000256" key="10">
    <source>
        <dbReference type="RuleBase" id="RU366015"/>
    </source>
</evidence>
<feature type="binding site" evidence="7">
    <location>
        <position position="123"/>
    </location>
    <ligand>
        <name>oxalate</name>
        <dbReference type="ChEBI" id="CHEBI:30623"/>
    </ligand>
</feature>
<protein>
    <recommendedName>
        <fullName evidence="10">Germin-like protein</fullName>
    </recommendedName>
</protein>
<dbReference type="SUPFAM" id="SSF51182">
    <property type="entry name" value="RmlC-like cupins"/>
    <property type="match status" value="1"/>
</dbReference>
<evidence type="ECO:0000256" key="2">
    <source>
        <dbReference type="ARBA" id="ARBA00007456"/>
    </source>
</evidence>
<dbReference type="GO" id="GO:0030145">
    <property type="term" value="F:manganese ion binding"/>
    <property type="evidence" value="ECO:0007669"/>
    <property type="project" value="UniProtKB-UniRule"/>
</dbReference>
<feature type="non-terminal residue" evidence="12">
    <location>
        <position position="171"/>
    </location>
</feature>
<evidence type="ECO:0000256" key="7">
    <source>
        <dbReference type="PIRSR" id="PIRSR601929-1"/>
    </source>
</evidence>
<evidence type="ECO:0000256" key="9">
    <source>
        <dbReference type="PIRSR" id="PIRSR601929-3"/>
    </source>
</evidence>
<dbReference type="InterPro" id="IPR006045">
    <property type="entry name" value="Cupin_1"/>
</dbReference>
<dbReference type="Gene3D" id="2.60.120.10">
    <property type="entry name" value="Jelly Rolls"/>
    <property type="match status" value="1"/>
</dbReference>
<feature type="disulfide bond" evidence="9">
    <location>
        <begin position="37"/>
        <end position="54"/>
    </location>
</feature>
<organism evidence="12 13">
    <name type="scientific">Genlisea aurea</name>
    <dbReference type="NCBI Taxonomy" id="192259"/>
    <lineage>
        <taxon>Eukaryota</taxon>
        <taxon>Viridiplantae</taxon>
        <taxon>Streptophyta</taxon>
        <taxon>Embryophyta</taxon>
        <taxon>Tracheophyta</taxon>
        <taxon>Spermatophyta</taxon>
        <taxon>Magnoliopsida</taxon>
        <taxon>eudicotyledons</taxon>
        <taxon>Gunneridae</taxon>
        <taxon>Pentapetalae</taxon>
        <taxon>asterids</taxon>
        <taxon>lamiids</taxon>
        <taxon>Lamiales</taxon>
        <taxon>Lentibulariaceae</taxon>
        <taxon>Genlisea</taxon>
    </lineage>
</organism>
<keyword evidence="6 7" id="KW-0464">Manganese</keyword>
<evidence type="ECO:0000313" key="12">
    <source>
        <dbReference type="EMBL" id="EPS68345.1"/>
    </source>
</evidence>
<dbReference type="Proteomes" id="UP000015453">
    <property type="component" value="Unassembled WGS sequence"/>
</dbReference>
<feature type="signal peptide" evidence="10">
    <location>
        <begin position="1"/>
        <end position="27"/>
    </location>
</feature>
<feature type="binding site" evidence="8">
    <location>
        <position position="118"/>
    </location>
    <ligand>
        <name>Mn(2+)</name>
        <dbReference type="ChEBI" id="CHEBI:29035"/>
    </ligand>
</feature>
<comment type="similarity">
    <text evidence="2 10">Belongs to the germin family.</text>
</comment>
<evidence type="ECO:0000256" key="6">
    <source>
        <dbReference type="ARBA" id="ARBA00023211"/>
    </source>
</evidence>
<proteinExistence type="inferred from homology"/>
<dbReference type="InterPro" id="IPR011051">
    <property type="entry name" value="RmlC_Cupin_sf"/>
</dbReference>
<dbReference type="InterPro" id="IPR001929">
    <property type="entry name" value="Germin"/>
</dbReference>
<evidence type="ECO:0000256" key="1">
    <source>
        <dbReference type="ARBA" id="ARBA00004271"/>
    </source>
</evidence>
<dbReference type="PRINTS" id="PR00325">
    <property type="entry name" value="GERMIN"/>
</dbReference>
<feature type="chain" id="PRO_5019615172" description="Germin-like protein" evidence="10">
    <location>
        <begin position="28"/>
        <end position="171"/>
    </location>
</feature>
<accession>S8CNT2</accession>
<dbReference type="PANTHER" id="PTHR31238">
    <property type="entry name" value="GERMIN-LIKE PROTEIN SUBFAMILY 3 MEMBER 3"/>
    <property type="match status" value="1"/>
</dbReference>
<feature type="binding site" evidence="8">
    <location>
        <position position="162"/>
    </location>
    <ligand>
        <name>Mn(2+)</name>
        <dbReference type="ChEBI" id="CHEBI:29035"/>
    </ligand>
</feature>
<dbReference type="Pfam" id="PF00190">
    <property type="entry name" value="Cupin_1"/>
    <property type="match status" value="1"/>
</dbReference>
<feature type="binding site" evidence="8">
    <location>
        <position position="123"/>
    </location>
    <ligand>
        <name>Mn(2+)</name>
        <dbReference type="ChEBI" id="CHEBI:29035"/>
    </ligand>
</feature>
<keyword evidence="5 7" id="KW-0479">Metal-binding</keyword>
<keyword evidence="3 10" id="KW-0052">Apoplast</keyword>
<feature type="domain" description="Cupin type-1" evidence="11">
    <location>
        <begin position="68"/>
        <end position="171"/>
    </location>
</feature>
<evidence type="ECO:0000256" key="8">
    <source>
        <dbReference type="PIRSR" id="PIRSR601929-2"/>
    </source>
</evidence>
<evidence type="ECO:0000256" key="4">
    <source>
        <dbReference type="ARBA" id="ARBA00022525"/>
    </source>
</evidence>
<dbReference type="CDD" id="cd02241">
    <property type="entry name" value="cupin_OxOx"/>
    <property type="match status" value="1"/>
</dbReference>
<evidence type="ECO:0000259" key="11">
    <source>
        <dbReference type="SMART" id="SM00835"/>
    </source>
</evidence>
<reference evidence="12 13" key="1">
    <citation type="journal article" date="2013" name="BMC Genomics">
        <title>The miniature genome of a carnivorous plant Genlisea aurea contains a low number of genes and short non-coding sequences.</title>
        <authorList>
            <person name="Leushkin E.V."/>
            <person name="Sutormin R.A."/>
            <person name="Nabieva E.R."/>
            <person name="Penin A.A."/>
            <person name="Kondrashov A.S."/>
            <person name="Logacheva M.D."/>
        </authorList>
    </citation>
    <scope>NUCLEOTIDE SEQUENCE [LARGE SCALE GENOMIC DNA]</scope>
</reference>
<sequence>MASSSSSSSSALRFLISIALLLALASASDPSQLQDFCVAVPDSASSVFVNGKFCKNPASVTVDDFIYHGLNVAGNTTNAEGSAATPVFASQLPGLNTLGVSILRFDFGPYGLVPPHTHPRATEALLVLEGYLYVGFVSSSNELYAKTVCPGDVFVFPQGLIHFLYNVGKGQ</sequence>
<gene>
    <name evidence="12" type="ORF">M569_06426</name>
</gene>
<evidence type="ECO:0000256" key="5">
    <source>
        <dbReference type="ARBA" id="ARBA00022723"/>
    </source>
</evidence>
<comment type="caution">
    <text evidence="12">The sequence shown here is derived from an EMBL/GenBank/DDBJ whole genome shotgun (WGS) entry which is preliminary data.</text>
</comment>
<comment type="subcellular location">
    <subcellularLocation>
        <location evidence="1 10">Secreted</location>
        <location evidence="1 10">Extracellular space</location>
        <location evidence="1 10">Apoplast</location>
    </subcellularLocation>
</comment>
<keyword evidence="10" id="KW-0732">Signal</keyword>
<feature type="binding site" evidence="7">
    <location>
        <position position="118"/>
    </location>
    <ligand>
        <name>oxalate</name>
        <dbReference type="ChEBI" id="CHEBI:30623"/>
    </ligand>
</feature>
<dbReference type="OrthoDB" id="1923503at2759"/>
<evidence type="ECO:0000256" key="3">
    <source>
        <dbReference type="ARBA" id="ARBA00022523"/>
    </source>
</evidence>
<dbReference type="InterPro" id="IPR014710">
    <property type="entry name" value="RmlC-like_jellyroll"/>
</dbReference>
<name>S8CNT2_9LAMI</name>
<dbReference type="GO" id="GO:0048046">
    <property type="term" value="C:apoplast"/>
    <property type="evidence" value="ECO:0007669"/>
    <property type="project" value="UniProtKB-SubCell"/>
</dbReference>
<feature type="binding site" evidence="8">
    <location>
        <position position="116"/>
    </location>
    <ligand>
        <name>Mn(2+)</name>
        <dbReference type="ChEBI" id="CHEBI:29035"/>
    </ligand>
</feature>
<evidence type="ECO:0000313" key="13">
    <source>
        <dbReference type="Proteomes" id="UP000015453"/>
    </source>
</evidence>
<dbReference type="EMBL" id="AUSU01002654">
    <property type="protein sequence ID" value="EPS68345.1"/>
    <property type="molecule type" value="Genomic_DNA"/>
</dbReference>
<keyword evidence="13" id="KW-1185">Reference proteome</keyword>
<dbReference type="SMART" id="SM00835">
    <property type="entry name" value="Cupin_1"/>
    <property type="match status" value="1"/>
</dbReference>
<keyword evidence="4 10" id="KW-0964">Secreted</keyword>